<proteinExistence type="predicted"/>
<dbReference type="Pfam" id="PF03352">
    <property type="entry name" value="Adenine_glyco"/>
    <property type="match status" value="1"/>
</dbReference>
<dbReference type="PANTHER" id="PTHR30037">
    <property type="entry name" value="DNA-3-METHYLADENINE GLYCOSYLASE 1"/>
    <property type="match status" value="1"/>
</dbReference>
<reference evidence="2" key="2">
    <citation type="journal article" date="2014" name="ISME J.">
        <title>Microbial stratification in low pH oxic and suboxic macroscopic growths along an acid mine drainage.</title>
        <authorList>
            <person name="Mendez-Garcia C."/>
            <person name="Mesa V."/>
            <person name="Sprenger R.R."/>
            <person name="Richter M."/>
            <person name="Diez M.S."/>
            <person name="Solano J."/>
            <person name="Bargiela R."/>
            <person name="Golyshina O.V."/>
            <person name="Manteca A."/>
            <person name="Ramos J.L."/>
            <person name="Gallego J.R."/>
            <person name="Llorente I."/>
            <person name="Martins Dos Santos V.A."/>
            <person name="Jensen O.N."/>
            <person name="Pelaez A.I."/>
            <person name="Sanchez J."/>
            <person name="Ferrer M."/>
        </authorList>
    </citation>
    <scope>NUCLEOTIDE SEQUENCE</scope>
</reference>
<dbReference type="GO" id="GO:0006284">
    <property type="term" value="P:base-excision repair"/>
    <property type="evidence" value="ECO:0007669"/>
    <property type="project" value="InterPro"/>
</dbReference>
<reference evidence="2" key="1">
    <citation type="submission" date="2013-08" db="EMBL/GenBank/DDBJ databases">
        <authorList>
            <person name="Mendez C."/>
            <person name="Richter M."/>
            <person name="Ferrer M."/>
            <person name="Sanchez J."/>
        </authorList>
    </citation>
    <scope>NUCLEOTIDE SEQUENCE</scope>
</reference>
<keyword evidence="2" id="KW-0326">Glycosidase</keyword>
<dbReference type="SUPFAM" id="SSF48150">
    <property type="entry name" value="DNA-glycosylase"/>
    <property type="match status" value="1"/>
</dbReference>
<dbReference type="GO" id="GO:0008725">
    <property type="term" value="F:DNA-3-methyladenine glycosylase activity"/>
    <property type="evidence" value="ECO:0007669"/>
    <property type="project" value="UniProtKB-EC"/>
</dbReference>
<dbReference type="InterPro" id="IPR011257">
    <property type="entry name" value="DNA_glycosylase"/>
</dbReference>
<dbReference type="EMBL" id="AUZY01010155">
    <property type="protein sequence ID" value="EQD39645.1"/>
    <property type="molecule type" value="Genomic_DNA"/>
</dbReference>
<dbReference type="PANTHER" id="PTHR30037:SF4">
    <property type="entry name" value="DNA-3-METHYLADENINE GLYCOSYLASE I"/>
    <property type="match status" value="1"/>
</dbReference>
<feature type="region of interest" description="Disordered" evidence="1">
    <location>
        <begin position="1"/>
        <end position="33"/>
    </location>
</feature>
<sequence length="131" mass="14601">MSRGADLPSGRDRSGPDREGRAGPYPPSLPRCGWPGLADPLYERYHDQEWGTPLHGESRLFEFLVLEGAQAGLSWRTILHRREGYRRAFGGFDPVKVAAYGPGKVQALMQDPGIVRNRRKVLSAIENARCV</sequence>
<name>T1ACS4_9ZZZZ</name>
<keyword evidence="2" id="KW-0378">Hydrolase</keyword>
<comment type="caution">
    <text evidence="2">The sequence shown here is derived from an EMBL/GenBank/DDBJ whole genome shotgun (WGS) entry which is preliminary data.</text>
</comment>
<evidence type="ECO:0000313" key="2">
    <source>
        <dbReference type="EMBL" id="EQD39645.1"/>
    </source>
</evidence>
<feature type="non-terminal residue" evidence="2">
    <location>
        <position position="131"/>
    </location>
</feature>
<organism evidence="2">
    <name type="scientific">mine drainage metagenome</name>
    <dbReference type="NCBI Taxonomy" id="410659"/>
    <lineage>
        <taxon>unclassified sequences</taxon>
        <taxon>metagenomes</taxon>
        <taxon>ecological metagenomes</taxon>
    </lineage>
</organism>
<protein>
    <submittedName>
        <fullName evidence="2">Methyladenine glycosylase</fullName>
        <ecNumber evidence="2">3.2.2.20</ecNumber>
    </submittedName>
</protein>
<evidence type="ECO:0000256" key="1">
    <source>
        <dbReference type="SAM" id="MobiDB-lite"/>
    </source>
</evidence>
<gene>
    <name evidence="2" type="ORF">B1B_15276</name>
</gene>
<dbReference type="InterPro" id="IPR005019">
    <property type="entry name" value="Adenine_glyco"/>
</dbReference>
<dbReference type="EC" id="3.2.2.20" evidence="2"/>
<feature type="compositionally biased region" description="Basic and acidic residues" evidence="1">
    <location>
        <begin position="9"/>
        <end position="21"/>
    </location>
</feature>
<accession>T1ACS4</accession>
<dbReference type="Gene3D" id="1.10.340.30">
    <property type="entry name" value="Hypothetical protein, domain 2"/>
    <property type="match status" value="1"/>
</dbReference>
<dbReference type="InterPro" id="IPR052891">
    <property type="entry name" value="DNA-3mA_glycosylase"/>
</dbReference>
<dbReference type="AlphaFoldDB" id="T1ACS4"/>